<dbReference type="InterPro" id="IPR040390">
    <property type="entry name" value="TIFY/JAZ"/>
</dbReference>
<evidence type="ECO:0000313" key="5">
    <source>
        <dbReference type="EMBL" id="RDX72952.1"/>
    </source>
</evidence>
<feature type="region of interest" description="Disordered" evidence="3">
    <location>
        <begin position="250"/>
        <end position="293"/>
    </location>
</feature>
<comment type="domain">
    <text evidence="2">The jas domain is required for interaction with COI1.</text>
</comment>
<organism evidence="5 6">
    <name type="scientific">Mucuna pruriens</name>
    <name type="common">Velvet bean</name>
    <name type="synonym">Dolichos pruriens</name>
    <dbReference type="NCBI Taxonomy" id="157652"/>
    <lineage>
        <taxon>Eukaryota</taxon>
        <taxon>Viridiplantae</taxon>
        <taxon>Streptophyta</taxon>
        <taxon>Embryophyta</taxon>
        <taxon>Tracheophyta</taxon>
        <taxon>Spermatophyta</taxon>
        <taxon>Magnoliopsida</taxon>
        <taxon>eudicotyledons</taxon>
        <taxon>Gunneridae</taxon>
        <taxon>Pentapetalae</taxon>
        <taxon>rosids</taxon>
        <taxon>fabids</taxon>
        <taxon>Fabales</taxon>
        <taxon>Fabaceae</taxon>
        <taxon>Papilionoideae</taxon>
        <taxon>50 kb inversion clade</taxon>
        <taxon>NPAAA clade</taxon>
        <taxon>indigoferoid/millettioid clade</taxon>
        <taxon>Phaseoleae</taxon>
        <taxon>Mucuna</taxon>
    </lineage>
</organism>
<evidence type="ECO:0000259" key="4">
    <source>
        <dbReference type="PROSITE" id="PS51320"/>
    </source>
</evidence>
<comment type="subcellular location">
    <subcellularLocation>
        <location evidence="2">Nucleus</location>
    </subcellularLocation>
</comment>
<dbReference type="Proteomes" id="UP000257109">
    <property type="component" value="Unassembled WGS sequence"/>
</dbReference>
<feature type="compositionally biased region" description="Polar residues" evidence="3">
    <location>
        <begin position="276"/>
        <end position="292"/>
    </location>
</feature>
<dbReference type="GO" id="GO:0005634">
    <property type="term" value="C:nucleus"/>
    <property type="evidence" value="ECO:0007669"/>
    <property type="project" value="UniProtKB-SubCell"/>
</dbReference>
<keyword evidence="2" id="KW-1184">Jasmonic acid signaling pathway</keyword>
<dbReference type="GO" id="GO:0031347">
    <property type="term" value="P:regulation of defense response"/>
    <property type="evidence" value="ECO:0007669"/>
    <property type="project" value="UniProtKB-UniRule"/>
</dbReference>
<dbReference type="STRING" id="157652.A0A371F3S8"/>
<keyword evidence="6" id="KW-1185">Reference proteome</keyword>
<keyword evidence="2" id="KW-0539">Nucleus</keyword>
<evidence type="ECO:0000256" key="1">
    <source>
        <dbReference type="ARBA" id="ARBA00008614"/>
    </source>
</evidence>
<evidence type="ECO:0000313" key="6">
    <source>
        <dbReference type="Proteomes" id="UP000257109"/>
    </source>
</evidence>
<dbReference type="PANTHER" id="PTHR33077">
    <property type="entry name" value="PROTEIN TIFY 4A-RELATED-RELATED"/>
    <property type="match status" value="1"/>
</dbReference>
<dbReference type="EMBL" id="QJKJ01010702">
    <property type="protein sequence ID" value="RDX72952.1"/>
    <property type="molecule type" value="Genomic_DNA"/>
</dbReference>
<proteinExistence type="inferred from homology"/>
<sequence>MEREYFSLISKNGAWTTMKDAAANKPKDPVRSSGMQWSFPNKVSVLPQFLSFKTNQEDGHRKTILDPLASPGYMTMSTEDAFDSNQKPFLGVTQKNLSIGKHAAGNKHGMAAYPMQFCDAPSSCLQEARTFSVSNQSNQVSPVLQSNVATTGLNMVNSVIKPQPLGSKSSGTPLSVLPSIGSIVGSTNLRNCPKSSGMSTQLTIFYAGSVCVYDDISPEKAKAIMLMAGNGSTPTQKMAVSKAQLQPPISIPSKDDGFMMSQSYPPSPLSSPLPLTSHTNSQPRGGSSSNNELAKIRPVVPSTAPTNHLEPPIIVGSVGSAAKEMTQPVCLPQARKASLARFLEKRKERMMSTLPYFYMSKKSSECSSSGSDGVSFSLNFSGSCLLPATN</sequence>
<name>A0A371F3S8_MUCPR</name>
<comment type="caution">
    <text evidence="5">The sequence shown here is derived from an EMBL/GenBank/DDBJ whole genome shotgun (WGS) entry which is preliminary data.</text>
</comment>
<comment type="function">
    <text evidence="2">Repressor of jasmonate responses.</text>
</comment>
<evidence type="ECO:0000256" key="3">
    <source>
        <dbReference type="SAM" id="MobiDB-lite"/>
    </source>
</evidence>
<dbReference type="SMART" id="SM00979">
    <property type="entry name" value="TIFY"/>
    <property type="match status" value="1"/>
</dbReference>
<dbReference type="Pfam" id="PF09425">
    <property type="entry name" value="Jas_motif"/>
    <property type="match status" value="1"/>
</dbReference>
<dbReference type="GO" id="GO:0009611">
    <property type="term" value="P:response to wounding"/>
    <property type="evidence" value="ECO:0007669"/>
    <property type="project" value="UniProtKB-UniRule"/>
</dbReference>
<comment type="similarity">
    <text evidence="1 2">Belongs to the TIFY/JAZ family.</text>
</comment>
<dbReference type="PANTHER" id="PTHR33077:SF149">
    <property type="entry name" value="PROTEIN TIFY"/>
    <property type="match status" value="1"/>
</dbReference>
<reference evidence="5" key="1">
    <citation type="submission" date="2018-05" db="EMBL/GenBank/DDBJ databases">
        <title>Draft genome of Mucuna pruriens seed.</title>
        <authorList>
            <person name="Nnadi N.E."/>
            <person name="Vos R."/>
            <person name="Hasami M.H."/>
            <person name="Devisetty U.K."/>
            <person name="Aguiy J.C."/>
        </authorList>
    </citation>
    <scope>NUCLEOTIDE SEQUENCE [LARGE SCALE GENOMIC DNA]</scope>
    <source>
        <strain evidence="5">JCA_2017</strain>
    </source>
</reference>
<dbReference type="InterPro" id="IPR018467">
    <property type="entry name" value="CCT_CS"/>
</dbReference>
<dbReference type="PROSITE" id="PS51320">
    <property type="entry name" value="TIFY"/>
    <property type="match status" value="1"/>
</dbReference>
<dbReference type="AlphaFoldDB" id="A0A371F3S8"/>
<protein>
    <recommendedName>
        <fullName evidence="2">Protein TIFY</fullName>
    </recommendedName>
    <alternativeName>
        <fullName evidence="2">Jasmonate ZIM domain-containing protein</fullName>
    </alternativeName>
</protein>
<dbReference type="Pfam" id="PF06200">
    <property type="entry name" value="tify"/>
    <property type="match status" value="1"/>
</dbReference>
<gene>
    <name evidence="5" type="primary">TIFY6B</name>
    <name evidence="5" type="ORF">CR513_47496</name>
</gene>
<accession>A0A371F3S8</accession>
<dbReference type="InterPro" id="IPR010399">
    <property type="entry name" value="Tify_dom"/>
</dbReference>
<dbReference type="GO" id="GO:2000022">
    <property type="term" value="P:regulation of jasmonic acid mediated signaling pathway"/>
    <property type="evidence" value="ECO:0007669"/>
    <property type="project" value="UniProtKB-UniRule"/>
</dbReference>
<evidence type="ECO:0000256" key="2">
    <source>
        <dbReference type="RuleBase" id="RU369065"/>
    </source>
</evidence>
<feature type="domain" description="Tify" evidence="4">
    <location>
        <begin position="195"/>
        <end position="230"/>
    </location>
</feature>
<dbReference type="OrthoDB" id="1939212at2759"/>